<dbReference type="PANTHER" id="PTHR30627">
    <property type="entry name" value="PEPTIDOGLYCAN D,D-TRANSPEPTIDASE"/>
    <property type="match status" value="1"/>
</dbReference>
<dbReference type="InterPro" id="IPR001460">
    <property type="entry name" value="PCN-bd_Tpept"/>
</dbReference>
<feature type="domain" description="Penicillin-binding protein transpeptidase" evidence="2">
    <location>
        <begin position="2"/>
        <end position="109"/>
    </location>
</feature>
<proteinExistence type="predicted"/>
<dbReference type="SUPFAM" id="SSF56601">
    <property type="entry name" value="beta-lactamase/transpeptidase-like"/>
    <property type="match status" value="1"/>
</dbReference>
<reference evidence="3 4" key="1">
    <citation type="submission" date="2018-06" db="EMBL/GenBank/DDBJ databases">
        <authorList>
            <consortium name="Pathogen Informatics"/>
            <person name="Doyle S."/>
        </authorList>
    </citation>
    <scope>NUCLEOTIDE SEQUENCE [LARGE SCALE GENOMIC DNA]</scope>
    <source>
        <strain evidence="3 4">NCTC13645</strain>
    </source>
</reference>
<dbReference type="PANTHER" id="PTHR30627:SF26">
    <property type="entry name" value="PENICILLIN-BINDING PROTEIN 2B"/>
    <property type="match status" value="1"/>
</dbReference>
<dbReference type="STRING" id="1629.IV50_GL001049"/>
<evidence type="ECO:0000256" key="1">
    <source>
        <dbReference type="ARBA" id="ARBA00004167"/>
    </source>
</evidence>
<protein>
    <submittedName>
        <fullName evidence="3">Penicillin-binding protein 2X</fullName>
    </submittedName>
</protein>
<dbReference type="AlphaFoldDB" id="A0A380P8Q3"/>
<organism evidence="3 4">
    <name type="scientific">Weissella viridescens</name>
    <name type="common">Lactobacillus viridescens</name>
    <dbReference type="NCBI Taxonomy" id="1629"/>
    <lineage>
        <taxon>Bacteria</taxon>
        <taxon>Bacillati</taxon>
        <taxon>Bacillota</taxon>
        <taxon>Bacilli</taxon>
        <taxon>Lactobacillales</taxon>
        <taxon>Lactobacillaceae</taxon>
        <taxon>Weissella</taxon>
    </lineage>
</organism>
<accession>A0A380P8Q3</accession>
<evidence type="ECO:0000313" key="4">
    <source>
        <dbReference type="Proteomes" id="UP000254621"/>
    </source>
</evidence>
<dbReference type="InterPro" id="IPR050515">
    <property type="entry name" value="Beta-lactam/transpept"/>
</dbReference>
<dbReference type="GO" id="GO:0071555">
    <property type="term" value="P:cell wall organization"/>
    <property type="evidence" value="ECO:0007669"/>
    <property type="project" value="TreeGrafter"/>
</dbReference>
<gene>
    <name evidence="3" type="primary">pbpX</name>
    <name evidence="3" type="ORF">NCTC13645_02360</name>
</gene>
<sequence length="119" mass="13277">MTDWNNGRGWGQISYDQGVGLSSNVAMALTEQRMGAKTWQRYIRNFGFLKSTKSGLPQENLGMMQFRYPFEQANTSFGQAIATTPLQMLQAYTAIAGDGTMLKPHVVSKLLIQIHKSCL</sequence>
<dbReference type="Proteomes" id="UP000254621">
    <property type="component" value="Unassembled WGS sequence"/>
</dbReference>
<comment type="subcellular location">
    <subcellularLocation>
        <location evidence="1">Membrane</location>
        <topology evidence="1">Single-pass membrane protein</topology>
    </subcellularLocation>
</comment>
<name>A0A380P8Q3_WEIVI</name>
<dbReference type="GO" id="GO:0008658">
    <property type="term" value="F:penicillin binding"/>
    <property type="evidence" value="ECO:0007669"/>
    <property type="project" value="InterPro"/>
</dbReference>
<dbReference type="Gene3D" id="3.40.710.10">
    <property type="entry name" value="DD-peptidase/beta-lactamase superfamily"/>
    <property type="match status" value="1"/>
</dbReference>
<dbReference type="EMBL" id="UHIV01000006">
    <property type="protein sequence ID" value="SUP61227.1"/>
    <property type="molecule type" value="Genomic_DNA"/>
</dbReference>
<dbReference type="Pfam" id="PF00905">
    <property type="entry name" value="Transpeptidase"/>
    <property type="match status" value="1"/>
</dbReference>
<dbReference type="InterPro" id="IPR012338">
    <property type="entry name" value="Beta-lactam/transpept-like"/>
</dbReference>
<evidence type="ECO:0000259" key="2">
    <source>
        <dbReference type="Pfam" id="PF00905"/>
    </source>
</evidence>
<evidence type="ECO:0000313" key="3">
    <source>
        <dbReference type="EMBL" id="SUP61227.1"/>
    </source>
</evidence>
<dbReference type="GO" id="GO:0005886">
    <property type="term" value="C:plasma membrane"/>
    <property type="evidence" value="ECO:0007669"/>
    <property type="project" value="TreeGrafter"/>
</dbReference>